<dbReference type="STRING" id="1334629.MFUL124B02_36410"/>
<accession>A0A511SSN1</accession>
<dbReference type="AlphaFoldDB" id="A0A511SSN1"/>
<dbReference type="RefSeq" id="WP_074949918.1">
    <property type="nucleotide sequence ID" value="NZ_BJXR01000002.1"/>
</dbReference>
<dbReference type="NCBIfam" id="NF047593">
    <property type="entry name" value="IS66_ISAeme5_TnpA"/>
    <property type="match status" value="1"/>
</dbReference>
<dbReference type="EMBL" id="BJXR01000002">
    <property type="protein sequence ID" value="GEN04964.1"/>
    <property type="molecule type" value="Genomic_DNA"/>
</dbReference>
<evidence type="ECO:0000313" key="2">
    <source>
        <dbReference type="Proteomes" id="UP000321514"/>
    </source>
</evidence>
<gene>
    <name evidence="1" type="ORF">MFU01_00010</name>
</gene>
<comment type="caution">
    <text evidence="1">The sequence shown here is derived from an EMBL/GenBank/DDBJ whole genome shotgun (WGS) entry which is preliminary data.</text>
</comment>
<name>A0A511SSN1_MYXFU</name>
<dbReference type="Proteomes" id="UP000321514">
    <property type="component" value="Unassembled WGS sequence"/>
</dbReference>
<reference evidence="1 2" key="1">
    <citation type="submission" date="2019-07" db="EMBL/GenBank/DDBJ databases">
        <title>Whole genome shotgun sequence of Myxococcus fulvus NBRC 100333.</title>
        <authorList>
            <person name="Hosoyama A."/>
            <person name="Uohara A."/>
            <person name="Ohji S."/>
            <person name="Ichikawa N."/>
        </authorList>
    </citation>
    <scope>NUCLEOTIDE SEQUENCE [LARGE SCALE GENOMIC DNA]</scope>
    <source>
        <strain evidence="1 2">NBRC 100333</strain>
    </source>
</reference>
<evidence type="ECO:0000313" key="1">
    <source>
        <dbReference type="EMBL" id="GEN04964.1"/>
    </source>
</evidence>
<protein>
    <submittedName>
        <fullName evidence="1">Uncharacterized protein</fullName>
    </submittedName>
</protein>
<organism evidence="1 2">
    <name type="scientific">Myxococcus fulvus</name>
    <dbReference type="NCBI Taxonomy" id="33"/>
    <lineage>
        <taxon>Bacteria</taxon>
        <taxon>Pseudomonadati</taxon>
        <taxon>Myxococcota</taxon>
        <taxon>Myxococcia</taxon>
        <taxon>Myxococcales</taxon>
        <taxon>Cystobacterineae</taxon>
        <taxon>Myxococcaceae</taxon>
        <taxon>Myxococcus</taxon>
    </lineage>
</organism>
<dbReference type="OrthoDB" id="5519954at2"/>
<sequence>MSKPIEKQEWFQVAEAFEASGLTQKEFSAQRGLRLSMLQSWVYRRRRQRAGKTPAVRLLPVEVATVAQVSPMPLEVVLASGARLRFPAGADVDYVARLVTALGG</sequence>
<proteinExistence type="predicted"/>